<evidence type="ECO:0000256" key="1">
    <source>
        <dbReference type="SAM" id="MobiDB-lite"/>
    </source>
</evidence>
<feature type="region of interest" description="Disordered" evidence="1">
    <location>
        <begin position="394"/>
        <end position="558"/>
    </location>
</feature>
<feature type="compositionally biased region" description="Low complexity" evidence="1">
    <location>
        <begin position="498"/>
        <end position="558"/>
    </location>
</feature>
<dbReference type="Proteomes" id="UP000245946">
    <property type="component" value="Unassembled WGS sequence"/>
</dbReference>
<reference evidence="2 3" key="1">
    <citation type="journal article" date="2018" name="Mol. Biol. Evol.">
        <title>Broad Genomic Sampling Reveals a Smut Pathogenic Ancestry of the Fungal Clade Ustilaginomycotina.</title>
        <authorList>
            <person name="Kijpornyongpan T."/>
            <person name="Mondo S.J."/>
            <person name="Barry K."/>
            <person name="Sandor L."/>
            <person name="Lee J."/>
            <person name="Lipzen A."/>
            <person name="Pangilinan J."/>
            <person name="LaButti K."/>
            <person name="Hainaut M."/>
            <person name="Henrissat B."/>
            <person name="Grigoriev I.V."/>
            <person name="Spatafora J.W."/>
            <person name="Aime M.C."/>
        </authorList>
    </citation>
    <scope>NUCLEOTIDE SEQUENCE [LARGE SCALE GENOMIC DNA]</scope>
    <source>
        <strain evidence="2 3">MCA 4186</strain>
    </source>
</reference>
<dbReference type="RefSeq" id="XP_025599983.1">
    <property type="nucleotide sequence ID" value="XM_025739523.1"/>
</dbReference>
<evidence type="ECO:0000313" key="2">
    <source>
        <dbReference type="EMBL" id="PWN99704.1"/>
    </source>
</evidence>
<feature type="compositionally biased region" description="Basic and acidic residues" evidence="1">
    <location>
        <begin position="399"/>
        <end position="413"/>
    </location>
</feature>
<dbReference type="GeneID" id="37267069"/>
<keyword evidence="3" id="KW-1185">Reference proteome</keyword>
<protein>
    <submittedName>
        <fullName evidence="2">Uncharacterized protein</fullName>
    </submittedName>
</protein>
<feature type="compositionally biased region" description="Basic and acidic residues" evidence="1">
    <location>
        <begin position="304"/>
        <end position="315"/>
    </location>
</feature>
<dbReference type="STRING" id="58919.A0A316ZF89"/>
<sequence>MSAPSSEPADAALVAAIQNSHDAEAALATPVAATHTDAPSAAADVPAVVADAPAVSAATDEAPEAVAAKSPKAGLFTSFPFKRGAGATSPGTTSPAALSPAEDKEKHAPFIAGLRRRFTGSKGADGKEETSAAAPESTDAAPAGEVSAAKLDEEMPAAAPVEAAPVKDKSRPSSPPFLAKLRGRMSSHGTPGTGKAPEPATGATEPVSAAEGEAAAPATDASATETTTEHAPPAAGLSEREKRRTSLVDGIRRLIVSPGAASTKRSSSHGPVDGSKAPEAAAPADAAVAASTEPAAEPAAPAVPDKKADDGEKAKSPTFVEKLQQRFGASAAGKSSSTEDKAAPSTAPAAEVAPSTSAAPAASEAKDESKTSDAPAAAAGPAGIFAVIKDRVNQQLHGGKGESKTEAEKERSAVEATPAESAAPAVPAQSTESAAAPIAGHTSPKRRESSTAGNAVKRISGLFTARRQPSDAAVPAAGASSEHAKDADAAPTAIVASDAPTDAPAPTETAPVISADDAPAAVATETVTAEPAAVESSDAAPAAETTAPAASVPAATTA</sequence>
<gene>
    <name evidence="2" type="ORF">FA09DRAFT_216032</name>
</gene>
<organism evidence="2 3">
    <name type="scientific">Tilletiopsis washingtonensis</name>
    <dbReference type="NCBI Taxonomy" id="58919"/>
    <lineage>
        <taxon>Eukaryota</taxon>
        <taxon>Fungi</taxon>
        <taxon>Dikarya</taxon>
        <taxon>Basidiomycota</taxon>
        <taxon>Ustilaginomycotina</taxon>
        <taxon>Exobasidiomycetes</taxon>
        <taxon>Entylomatales</taxon>
        <taxon>Entylomatales incertae sedis</taxon>
        <taxon>Tilletiopsis</taxon>
    </lineage>
</organism>
<feature type="compositionally biased region" description="Low complexity" evidence="1">
    <location>
        <begin position="275"/>
        <end position="303"/>
    </location>
</feature>
<feature type="compositionally biased region" description="Low complexity" evidence="1">
    <location>
        <begin position="131"/>
        <end position="143"/>
    </location>
</feature>
<feature type="compositionally biased region" description="Low complexity" evidence="1">
    <location>
        <begin position="205"/>
        <end position="235"/>
    </location>
</feature>
<feature type="compositionally biased region" description="Low complexity" evidence="1">
    <location>
        <begin position="343"/>
        <end position="363"/>
    </location>
</feature>
<proteinExistence type="predicted"/>
<name>A0A316ZF89_9BASI</name>
<feature type="region of interest" description="Disordered" evidence="1">
    <location>
        <begin position="81"/>
        <end position="378"/>
    </location>
</feature>
<accession>A0A316ZF89</accession>
<dbReference type="AlphaFoldDB" id="A0A316ZF89"/>
<evidence type="ECO:0000313" key="3">
    <source>
        <dbReference type="Proteomes" id="UP000245946"/>
    </source>
</evidence>
<dbReference type="EMBL" id="KZ819287">
    <property type="protein sequence ID" value="PWN99704.1"/>
    <property type="molecule type" value="Genomic_DNA"/>
</dbReference>
<feature type="compositionally biased region" description="Basic and acidic residues" evidence="1">
    <location>
        <begin position="238"/>
        <end position="252"/>
    </location>
</feature>